<dbReference type="PROSITE" id="PS51257">
    <property type="entry name" value="PROKAR_LIPOPROTEIN"/>
    <property type="match status" value="1"/>
</dbReference>
<dbReference type="AlphaFoldDB" id="A0A941DPG8"/>
<keyword evidence="2" id="KW-1185">Reference proteome</keyword>
<accession>A0A941DPG8</accession>
<dbReference type="EMBL" id="JAGSPN010000012">
    <property type="protein sequence ID" value="MBR7783545.1"/>
    <property type="molecule type" value="Genomic_DNA"/>
</dbReference>
<protein>
    <submittedName>
        <fullName evidence="1">Uncharacterized protein</fullName>
    </submittedName>
</protein>
<reference evidence="1" key="1">
    <citation type="submission" date="2021-04" db="EMBL/GenBank/DDBJ databases">
        <title>novel species isolated from subtropical streams in China.</title>
        <authorList>
            <person name="Lu H."/>
        </authorList>
    </citation>
    <scope>NUCLEOTIDE SEQUENCE</scope>
    <source>
        <strain evidence="1">LFS511W</strain>
    </source>
</reference>
<evidence type="ECO:0000313" key="2">
    <source>
        <dbReference type="Proteomes" id="UP000680067"/>
    </source>
</evidence>
<gene>
    <name evidence="1" type="ORF">KDM89_15475</name>
</gene>
<comment type="caution">
    <text evidence="1">The sequence shown here is derived from an EMBL/GenBank/DDBJ whole genome shotgun (WGS) entry which is preliminary data.</text>
</comment>
<dbReference type="RefSeq" id="WP_212688815.1">
    <property type="nucleotide sequence ID" value="NZ_CAXBSD010000080.1"/>
</dbReference>
<evidence type="ECO:0000313" key="1">
    <source>
        <dbReference type="EMBL" id="MBR7783545.1"/>
    </source>
</evidence>
<name>A0A941DPG8_9BURK</name>
<sequence>MKSIVPVAIAAALMAGCSGLGSKISLSGNSAESVPPAVVPAAVAAPGTTSWIQIANTIATQIKAATDTIGAPVYVAPVTKPSHFSKALHTQIVTALVSQGVLVRSMNDRTTQVVEISADLVKFGEDKQTSRSFFRSAPETAPVSELIITTSLIKNSQYVTRRTDTFKVSDGDSSLYSAGTDHNFKVTGSPS</sequence>
<organism evidence="1 2">
    <name type="scientific">Undibacterium luofuense</name>
    <dbReference type="NCBI Taxonomy" id="2828733"/>
    <lineage>
        <taxon>Bacteria</taxon>
        <taxon>Pseudomonadati</taxon>
        <taxon>Pseudomonadota</taxon>
        <taxon>Betaproteobacteria</taxon>
        <taxon>Burkholderiales</taxon>
        <taxon>Oxalobacteraceae</taxon>
        <taxon>Undibacterium</taxon>
    </lineage>
</organism>
<proteinExistence type="predicted"/>
<dbReference type="Proteomes" id="UP000680067">
    <property type="component" value="Unassembled WGS sequence"/>
</dbReference>